<sequence>MQVVVFISKPASSEASQKEEPRLLVLPDSAKAAIPTHLRDIDWSYFATTSSADKLIGGQSERIEEALKLQGFCVIAPTY</sequence>
<gene>
    <name evidence="1" type="ORF">GCM10007989_33750</name>
</gene>
<name>A0A918SDP9_9HYPH</name>
<dbReference type="Proteomes" id="UP000646579">
    <property type="component" value="Unassembled WGS sequence"/>
</dbReference>
<keyword evidence="2" id="KW-1185">Reference proteome</keyword>
<organism evidence="1 2">
    <name type="scientific">Devosia pacifica</name>
    <dbReference type="NCBI Taxonomy" id="1335967"/>
    <lineage>
        <taxon>Bacteria</taxon>
        <taxon>Pseudomonadati</taxon>
        <taxon>Pseudomonadota</taxon>
        <taxon>Alphaproteobacteria</taxon>
        <taxon>Hyphomicrobiales</taxon>
        <taxon>Devosiaceae</taxon>
        <taxon>Devosia</taxon>
    </lineage>
</organism>
<proteinExistence type="predicted"/>
<reference evidence="1" key="1">
    <citation type="journal article" date="2014" name="Int. J. Syst. Evol. Microbiol.">
        <title>Complete genome sequence of Corynebacterium casei LMG S-19264T (=DSM 44701T), isolated from a smear-ripened cheese.</title>
        <authorList>
            <consortium name="US DOE Joint Genome Institute (JGI-PGF)"/>
            <person name="Walter F."/>
            <person name="Albersmeier A."/>
            <person name="Kalinowski J."/>
            <person name="Ruckert C."/>
        </authorList>
    </citation>
    <scope>NUCLEOTIDE SEQUENCE</scope>
    <source>
        <strain evidence="1">KCTC 32437</strain>
    </source>
</reference>
<evidence type="ECO:0000313" key="2">
    <source>
        <dbReference type="Proteomes" id="UP000646579"/>
    </source>
</evidence>
<dbReference type="AlphaFoldDB" id="A0A918SDP9"/>
<reference evidence="1" key="2">
    <citation type="submission" date="2020-09" db="EMBL/GenBank/DDBJ databases">
        <authorList>
            <person name="Sun Q."/>
            <person name="Kim S."/>
        </authorList>
    </citation>
    <scope>NUCLEOTIDE SEQUENCE</scope>
    <source>
        <strain evidence="1">KCTC 32437</strain>
    </source>
</reference>
<dbReference type="RefSeq" id="WP_189426970.1">
    <property type="nucleotide sequence ID" value="NZ_BMZE01000004.1"/>
</dbReference>
<protein>
    <submittedName>
        <fullName evidence="1">Uncharacterized protein</fullName>
    </submittedName>
</protein>
<accession>A0A918SDP9</accession>
<dbReference type="EMBL" id="BMZE01000004">
    <property type="protein sequence ID" value="GHA35077.1"/>
    <property type="molecule type" value="Genomic_DNA"/>
</dbReference>
<evidence type="ECO:0000313" key="1">
    <source>
        <dbReference type="EMBL" id="GHA35077.1"/>
    </source>
</evidence>
<comment type="caution">
    <text evidence="1">The sequence shown here is derived from an EMBL/GenBank/DDBJ whole genome shotgun (WGS) entry which is preliminary data.</text>
</comment>